<feature type="region of interest" description="Disordered" evidence="1">
    <location>
        <begin position="32"/>
        <end position="56"/>
    </location>
</feature>
<evidence type="ECO:0000256" key="1">
    <source>
        <dbReference type="SAM" id="MobiDB-lite"/>
    </source>
</evidence>
<sequence>MRIRNRLRAPKSGSVDNQAGFYRRRKRMLSTISTTTRSAPRTANASCPRELQNSQAKNAMTTAVASRAIESFIRKPAYACHCIFQVLFHLATLYPYP</sequence>
<keyword evidence="2" id="KW-0614">Plasmid</keyword>
<accession>A0A2K4X343</accession>
<gene>
    <name evidence="2" type="ORF">CFBP3840_P100024</name>
</gene>
<proteinExistence type="predicted"/>
<geneLocation type="plasmid" evidence="2">
    <name>PP1</name>
</geneLocation>
<name>A0A2K4X343_PSESX</name>
<evidence type="ECO:0000313" key="3">
    <source>
        <dbReference type="Proteomes" id="UP000238095"/>
    </source>
</evidence>
<dbReference type="Proteomes" id="UP000238095">
    <property type="component" value="Plasmid PP1"/>
</dbReference>
<protein>
    <submittedName>
        <fullName evidence="2">Uncharacterized protein</fullName>
    </submittedName>
</protein>
<dbReference type="EMBL" id="LT963410">
    <property type="protein sequence ID" value="SOS42682.1"/>
    <property type="molecule type" value="Genomic_DNA"/>
</dbReference>
<reference evidence="2 3" key="1">
    <citation type="submission" date="2017-11" db="EMBL/GenBank/DDBJ databases">
        <authorList>
            <person name="Han C.G."/>
        </authorList>
    </citation>
    <scope>NUCLEOTIDE SEQUENCE [LARGE SCALE GENOMIC DNA]</scope>
    <source>
        <strain evidence="2">CFBP3840</strain>
        <plasmid evidence="3">Plasmid pp1</plasmid>
    </source>
</reference>
<organism evidence="2 3">
    <name type="scientific">Pseudomonas syringae</name>
    <dbReference type="NCBI Taxonomy" id="317"/>
    <lineage>
        <taxon>Bacteria</taxon>
        <taxon>Pseudomonadati</taxon>
        <taxon>Pseudomonadota</taxon>
        <taxon>Gammaproteobacteria</taxon>
        <taxon>Pseudomonadales</taxon>
        <taxon>Pseudomonadaceae</taxon>
        <taxon>Pseudomonas</taxon>
    </lineage>
</organism>
<evidence type="ECO:0000313" key="2">
    <source>
        <dbReference type="EMBL" id="SOS42682.1"/>
    </source>
</evidence>
<dbReference type="AlphaFoldDB" id="A0A2K4X343"/>